<evidence type="ECO:0000256" key="1">
    <source>
        <dbReference type="SAM" id="MobiDB-lite"/>
    </source>
</evidence>
<sequence>MAIRERFRRVLRMSDSSDTISKTGSNKTSTATTTTSATSTSSSLHKSTTSSGKLARTFTWGRRSKDEAEKKAEKVAAKSSSKHKKTKKMHPSQRPLTLQNLKHQEMLSHFTMTFGASDPDQIESLSFIGVSPCCTRAPSLSIDRADMTDTADTIDSSLADLPSLSLGSDRD</sequence>
<dbReference type="EMBL" id="SRPO01000094">
    <property type="protein sequence ID" value="KAG5941565.1"/>
    <property type="molecule type" value="Genomic_DNA"/>
</dbReference>
<organism evidence="2 3">
    <name type="scientific">Claviceps pazoutovae</name>
    <dbReference type="NCBI Taxonomy" id="1649127"/>
    <lineage>
        <taxon>Eukaryota</taxon>
        <taxon>Fungi</taxon>
        <taxon>Dikarya</taxon>
        <taxon>Ascomycota</taxon>
        <taxon>Pezizomycotina</taxon>
        <taxon>Sordariomycetes</taxon>
        <taxon>Hypocreomycetidae</taxon>
        <taxon>Hypocreales</taxon>
        <taxon>Clavicipitaceae</taxon>
        <taxon>Claviceps</taxon>
    </lineage>
</organism>
<feature type="compositionally biased region" description="Basic residues" evidence="1">
    <location>
        <begin position="1"/>
        <end position="11"/>
    </location>
</feature>
<feature type="compositionally biased region" description="Basic residues" evidence="1">
    <location>
        <begin position="80"/>
        <end position="91"/>
    </location>
</feature>
<feature type="compositionally biased region" description="Basic and acidic residues" evidence="1">
    <location>
        <begin position="63"/>
        <end position="76"/>
    </location>
</feature>
<protein>
    <submittedName>
        <fullName evidence="2">Uncharacterized protein</fullName>
    </submittedName>
</protein>
<dbReference type="AlphaFoldDB" id="A0A9P7MES9"/>
<gene>
    <name evidence="2" type="ORF">E4U60_007823</name>
</gene>
<reference evidence="2 3" key="1">
    <citation type="journal article" date="2020" name="bioRxiv">
        <title>Whole genome comparisons of ergot fungi reveals the divergence and evolution of species within the genus Claviceps are the result of varying mechanisms driving genome evolution and host range expansion.</title>
        <authorList>
            <person name="Wyka S.A."/>
            <person name="Mondo S.J."/>
            <person name="Liu M."/>
            <person name="Dettman J."/>
            <person name="Nalam V."/>
            <person name="Broders K.D."/>
        </authorList>
    </citation>
    <scope>NUCLEOTIDE SEQUENCE [LARGE SCALE GENOMIC DNA]</scope>
    <source>
        <strain evidence="2 3">CCC 1485</strain>
    </source>
</reference>
<feature type="region of interest" description="Disordered" evidence="1">
    <location>
        <begin position="1"/>
        <end position="98"/>
    </location>
</feature>
<proteinExistence type="predicted"/>
<accession>A0A9P7MES9</accession>
<comment type="caution">
    <text evidence="2">The sequence shown here is derived from an EMBL/GenBank/DDBJ whole genome shotgun (WGS) entry which is preliminary data.</text>
</comment>
<evidence type="ECO:0000313" key="3">
    <source>
        <dbReference type="Proteomes" id="UP000706124"/>
    </source>
</evidence>
<dbReference type="Proteomes" id="UP000706124">
    <property type="component" value="Unassembled WGS sequence"/>
</dbReference>
<dbReference type="OrthoDB" id="4825861at2759"/>
<name>A0A9P7MES9_9HYPO</name>
<feature type="compositionally biased region" description="Low complexity" evidence="1">
    <location>
        <begin position="21"/>
        <end position="54"/>
    </location>
</feature>
<keyword evidence="3" id="KW-1185">Reference proteome</keyword>
<evidence type="ECO:0000313" key="2">
    <source>
        <dbReference type="EMBL" id="KAG5941565.1"/>
    </source>
</evidence>